<evidence type="ECO:0000256" key="2">
    <source>
        <dbReference type="ARBA" id="ARBA00023125"/>
    </source>
</evidence>
<dbReference type="PANTHER" id="PTHR24333">
    <property type="entry name" value="HOMEO BOX HB9 LIKE A-RELATED"/>
    <property type="match status" value="1"/>
</dbReference>
<evidence type="ECO:0000256" key="4">
    <source>
        <dbReference type="ARBA" id="ARBA00023242"/>
    </source>
</evidence>
<evidence type="ECO:0000256" key="6">
    <source>
        <dbReference type="RuleBase" id="RU000682"/>
    </source>
</evidence>
<dbReference type="GO" id="GO:0000981">
    <property type="term" value="F:DNA-binding transcription factor activity, RNA polymerase II-specific"/>
    <property type="evidence" value="ECO:0000318"/>
    <property type="project" value="GO_Central"/>
</dbReference>
<keyword evidence="10" id="KW-1185">Reference proteome</keyword>
<dbReference type="Pfam" id="PF00046">
    <property type="entry name" value="Homeodomain"/>
    <property type="match status" value="1"/>
</dbReference>
<dbReference type="GO" id="GO:0005634">
    <property type="term" value="C:nucleus"/>
    <property type="evidence" value="ECO:0000318"/>
    <property type="project" value="GO_Central"/>
</dbReference>
<feature type="region of interest" description="Disordered" evidence="7">
    <location>
        <begin position="242"/>
        <end position="275"/>
    </location>
</feature>
<dbReference type="InterPro" id="IPR001356">
    <property type="entry name" value="HD"/>
</dbReference>
<feature type="compositionally biased region" description="Polar residues" evidence="7">
    <location>
        <begin position="196"/>
        <end position="213"/>
    </location>
</feature>
<keyword evidence="3 5" id="KW-0371">Homeobox</keyword>
<dbReference type="Ensembl" id="ENSOANT00000072983.1">
    <property type="protein sequence ID" value="ENSOANP00000044274.1"/>
    <property type="gene ID" value="ENSOANG00000038955.1"/>
</dbReference>
<dbReference type="GeneID" id="114810114"/>
<dbReference type="GO" id="GO:0000978">
    <property type="term" value="F:RNA polymerase II cis-regulatory region sequence-specific DNA binding"/>
    <property type="evidence" value="ECO:0000318"/>
    <property type="project" value="GO_Central"/>
</dbReference>
<proteinExistence type="predicted"/>
<feature type="compositionally biased region" description="Polar residues" evidence="7">
    <location>
        <begin position="141"/>
        <end position="150"/>
    </location>
</feature>
<dbReference type="OrthoDB" id="6159439at2759"/>
<accession>A0A6I8NSP8</accession>
<organism evidence="9 10">
    <name type="scientific">Ornithorhynchus anatinus</name>
    <name type="common">Duckbill platypus</name>
    <dbReference type="NCBI Taxonomy" id="9258"/>
    <lineage>
        <taxon>Eukaryota</taxon>
        <taxon>Metazoa</taxon>
        <taxon>Chordata</taxon>
        <taxon>Craniata</taxon>
        <taxon>Vertebrata</taxon>
        <taxon>Euteleostomi</taxon>
        <taxon>Mammalia</taxon>
        <taxon>Monotremata</taxon>
        <taxon>Ornithorhynchidae</taxon>
        <taxon>Ornithorhynchus</taxon>
    </lineage>
</organism>
<evidence type="ECO:0000256" key="5">
    <source>
        <dbReference type="PROSITE-ProRule" id="PRU00108"/>
    </source>
</evidence>
<dbReference type="SUPFAM" id="SSF46689">
    <property type="entry name" value="Homeodomain-like"/>
    <property type="match status" value="1"/>
</dbReference>
<dbReference type="InterPro" id="IPR009057">
    <property type="entry name" value="Homeodomain-like_sf"/>
</dbReference>
<dbReference type="InterPro" id="IPR050848">
    <property type="entry name" value="Homeobox_TF"/>
</dbReference>
<dbReference type="Gene3D" id="1.10.10.60">
    <property type="entry name" value="Homeodomain-like"/>
    <property type="match status" value="1"/>
</dbReference>
<dbReference type="CDD" id="cd00086">
    <property type="entry name" value="homeodomain"/>
    <property type="match status" value="1"/>
</dbReference>
<dbReference type="GeneTree" id="ENSGT00940000165097"/>
<dbReference type="InterPro" id="IPR017970">
    <property type="entry name" value="Homeobox_CS"/>
</dbReference>
<evidence type="ECO:0000256" key="7">
    <source>
        <dbReference type="SAM" id="MobiDB-lite"/>
    </source>
</evidence>
<name>A0A6I8NSP8_ORNAN</name>
<feature type="domain" description="Homeobox" evidence="8">
    <location>
        <begin position="269"/>
        <end position="329"/>
    </location>
</feature>
<dbReference type="GO" id="GO:0006357">
    <property type="term" value="P:regulation of transcription by RNA polymerase II"/>
    <property type="evidence" value="ECO:0000318"/>
    <property type="project" value="GO_Central"/>
</dbReference>
<dbReference type="GO" id="GO:0030154">
    <property type="term" value="P:cell differentiation"/>
    <property type="evidence" value="ECO:0000318"/>
    <property type="project" value="GO_Central"/>
</dbReference>
<dbReference type="KEGG" id="oaa:114810114"/>
<reference evidence="9" key="2">
    <citation type="submission" date="2025-08" db="UniProtKB">
        <authorList>
            <consortium name="Ensembl"/>
        </authorList>
    </citation>
    <scope>IDENTIFICATION</scope>
    <source>
        <strain evidence="9">Glennie</strain>
    </source>
</reference>
<dbReference type="CTD" id="27287"/>
<dbReference type="OMA" id="EPGHPRV"/>
<evidence type="ECO:0000313" key="9">
    <source>
        <dbReference type="Ensembl" id="ENSOANP00000044274.1"/>
    </source>
</evidence>
<gene>
    <name evidence="9" type="primary">VENTX</name>
</gene>
<feature type="region of interest" description="Disordered" evidence="7">
    <location>
        <begin position="1"/>
        <end position="150"/>
    </location>
</feature>
<dbReference type="AlphaFoldDB" id="A0A6I8NSP8"/>
<feature type="region of interest" description="Disordered" evidence="7">
    <location>
        <begin position="185"/>
        <end position="213"/>
    </location>
</feature>
<keyword evidence="4 5" id="KW-0539">Nucleus</keyword>
<evidence type="ECO:0000256" key="1">
    <source>
        <dbReference type="ARBA" id="ARBA00004123"/>
    </source>
</evidence>
<dbReference type="SMART" id="SM00389">
    <property type="entry name" value="HOX"/>
    <property type="match status" value="1"/>
</dbReference>
<dbReference type="PANTHER" id="PTHR24333:SF5">
    <property type="entry name" value="VENT HOMEOBOX"/>
    <property type="match status" value="1"/>
</dbReference>
<evidence type="ECO:0000256" key="3">
    <source>
        <dbReference type="ARBA" id="ARBA00023155"/>
    </source>
</evidence>
<keyword evidence="2 5" id="KW-0238">DNA-binding</keyword>
<evidence type="ECO:0000259" key="8">
    <source>
        <dbReference type="PROSITE" id="PS50071"/>
    </source>
</evidence>
<dbReference type="PROSITE" id="PS50071">
    <property type="entry name" value="HOMEOBOX_2"/>
    <property type="match status" value="1"/>
</dbReference>
<dbReference type="PROSITE" id="PS00027">
    <property type="entry name" value="HOMEOBOX_1"/>
    <property type="match status" value="1"/>
</dbReference>
<dbReference type="Proteomes" id="UP000002279">
    <property type="component" value="Chromosome 3"/>
</dbReference>
<evidence type="ECO:0000313" key="10">
    <source>
        <dbReference type="Proteomes" id="UP000002279"/>
    </source>
</evidence>
<reference evidence="9" key="3">
    <citation type="submission" date="2025-09" db="UniProtKB">
        <authorList>
            <consortium name="Ensembl"/>
        </authorList>
    </citation>
    <scope>IDENTIFICATION</scope>
    <source>
        <strain evidence="9">Glennie</strain>
    </source>
</reference>
<feature type="DNA-binding region" description="Homeobox" evidence="5">
    <location>
        <begin position="271"/>
        <end position="330"/>
    </location>
</feature>
<feature type="compositionally biased region" description="Low complexity" evidence="7">
    <location>
        <begin position="242"/>
        <end position="263"/>
    </location>
</feature>
<comment type="subcellular location">
    <subcellularLocation>
        <location evidence="1 5 6">Nucleus</location>
    </subcellularLocation>
</comment>
<dbReference type="Bgee" id="ENSOANG00000038955">
    <property type="expression patterns" value="Expressed in ovary and 1 other cell type or tissue"/>
</dbReference>
<dbReference type="InParanoid" id="A0A6I8NSP8"/>
<reference evidence="9 10" key="1">
    <citation type="journal article" date="2008" name="Nature">
        <title>Genome analysis of the platypus reveals unique signatures of evolution.</title>
        <authorList>
            <person name="Warren W.C."/>
            <person name="Hillier L.W."/>
            <person name="Marshall Graves J.A."/>
            <person name="Birney E."/>
            <person name="Ponting C.P."/>
            <person name="Grutzner F."/>
            <person name="Belov K."/>
            <person name="Miller W."/>
            <person name="Clarke L."/>
            <person name="Chinwalla A.T."/>
            <person name="Yang S.P."/>
            <person name="Heger A."/>
            <person name="Locke D.P."/>
            <person name="Miethke P."/>
            <person name="Waters P.D."/>
            <person name="Veyrunes F."/>
            <person name="Fulton L."/>
            <person name="Fulton B."/>
            <person name="Graves T."/>
            <person name="Wallis J."/>
            <person name="Puente X.S."/>
            <person name="Lopez-Otin C."/>
            <person name="Ordonez G.R."/>
            <person name="Eichler E.E."/>
            <person name="Chen L."/>
            <person name="Cheng Z."/>
            <person name="Deakin J.E."/>
            <person name="Alsop A."/>
            <person name="Thompson K."/>
            <person name="Kirby P."/>
            <person name="Papenfuss A.T."/>
            <person name="Wakefield M.J."/>
            <person name="Olender T."/>
            <person name="Lancet D."/>
            <person name="Huttley G.A."/>
            <person name="Smit A.F."/>
            <person name="Pask A."/>
            <person name="Temple-Smith P."/>
            <person name="Batzer M.A."/>
            <person name="Walker J.A."/>
            <person name="Konkel M.K."/>
            <person name="Harris R.S."/>
            <person name="Whittington C.M."/>
            <person name="Wong E.S."/>
            <person name="Gemmell N.J."/>
            <person name="Buschiazzo E."/>
            <person name="Vargas Jentzsch I.M."/>
            <person name="Merkel A."/>
            <person name="Schmitz J."/>
            <person name="Zemann A."/>
            <person name="Churakov G."/>
            <person name="Kriegs J.O."/>
            <person name="Brosius J."/>
            <person name="Murchison E.P."/>
            <person name="Sachidanandam R."/>
            <person name="Smith C."/>
            <person name="Hannon G.J."/>
            <person name="Tsend-Ayush E."/>
            <person name="McMillan D."/>
            <person name="Attenborough R."/>
            <person name="Rens W."/>
            <person name="Ferguson-Smith M."/>
            <person name="Lefevre C.M."/>
            <person name="Sharp J.A."/>
            <person name="Nicholas K.R."/>
            <person name="Ray D.A."/>
            <person name="Kube M."/>
            <person name="Reinhardt R."/>
            <person name="Pringle T.H."/>
            <person name="Taylor J."/>
            <person name="Jones R.C."/>
            <person name="Nixon B."/>
            <person name="Dacheux J.L."/>
            <person name="Niwa H."/>
            <person name="Sekita Y."/>
            <person name="Huang X."/>
            <person name="Stark A."/>
            <person name="Kheradpour P."/>
            <person name="Kellis M."/>
            <person name="Flicek P."/>
            <person name="Chen Y."/>
            <person name="Webber C."/>
            <person name="Hardison R."/>
            <person name="Nelson J."/>
            <person name="Hallsworth-Pepin K."/>
            <person name="Delehaunty K."/>
            <person name="Markovic C."/>
            <person name="Minx P."/>
            <person name="Feng Y."/>
            <person name="Kremitzki C."/>
            <person name="Mitreva M."/>
            <person name="Glasscock J."/>
            <person name="Wylie T."/>
            <person name="Wohldmann P."/>
            <person name="Thiru P."/>
            <person name="Nhan M.N."/>
            <person name="Pohl C.S."/>
            <person name="Smith S.M."/>
            <person name="Hou S."/>
            <person name="Nefedov M."/>
            <person name="de Jong P.J."/>
            <person name="Renfree M.B."/>
            <person name="Mardis E.R."/>
            <person name="Wilson R.K."/>
        </authorList>
    </citation>
    <scope>NUCLEOTIDE SEQUENCE [LARGE SCALE GENOMIC DNA]</scope>
    <source>
        <strain evidence="9 10">Glennie</strain>
    </source>
</reference>
<dbReference type="RefSeq" id="XP_028915739.1">
    <property type="nucleotide sequence ID" value="XM_029059906.1"/>
</dbReference>
<sequence length="435" mass="47123">MGKPARAEDTPSPGRPHLCCATPPTFFGRSPPLARAEGETEAEARIPPSGPRDLSEAPPCSPGPGPQSPGGTPEHSSGYESDSPAVGVSRARLGQKDQPGRGHRSQPVLAQTVLGQRGQPVLGQRGQSVLDQEGQPVLGQPVQNQRSQPVLGQRVQPVLGQRGQPVLGQLVLCQPVLGQEGQSVLDQEGQPALGQPVQNQRSQPVLGQQGQSVLDQEGQPVLGLQVQPGLGQQDQPVLGQQDQPVLGQEGQPGPGQPVLVGVQGSEGPPPPRRARTAFSPAQVCLLEKTFKGQRYLGIGDRKKLATNLNLSEVQVKTWFQNRRMKLKRQLQDFRHSLLPAATFPPFISHSEGSLQNYPGYPLLHQQPSLPFSSKPVLQLSPPSFQLFDSPPNRSLSPRIVPELPYYRQTFLPQLSVHPLSLNRVDYRQFHPFHSL</sequence>
<protein>
    <recommendedName>
        <fullName evidence="8">Homeobox domain-containing protein</fullName>
    </recommendedName>
</protein>